<feature type="domain" description="C3H1-type" evidence="15">
    <location>
        <begin position="92"/>
        <end position="119"/>
    </location>
</feature>
<dbReference type="GO" id="GO:0071007">
    <property type="term" value="C:U2-type catalytic step 2 spliceosome"/>
    <property type="evidence" value="ECO:0007669"/>
    <property type="project" value="TreeGrafter"/>
</dbReference>
<reference evidence="16" key="1">
    <citation type="submission" date="2020-12" db="EMBL/GenBank/DDBJ databases">
        <title>Metabolic potential, ecology and presence of endohyphal bacteria is reflected in genomic diversity of Mucoromycotina.</title>
        <authorList>
            <person name="Muszewska A."/>
            <person name="Okrasinska A."/>
            <person name="Steczkiewicz K."/>
            <person name="Drgas O."/>
            <person name="Orlowska M."/>
            <person name="Perlinska-Lenart U."/>
            <person name="Aleksandrzak-Piekarczyk T."/>
            <person name="Szatraj K."/>
            <person name="Zielenkiewicz U."/>
            <person name="Pilsyk S."/>
            <person name="Malc E."/>
            <person name="Mieczkowski P."/>
            <person name="Kruszewska J.S."/>
            <person name="Biernat P."/>
            <person name="Pawlowska J."/>
        </authorList>
    </citation>
    <scope>NUCLEOTIDE SEQUENCE</scope>
    <source>
        <strain evidence="16">WA0000067209</strain>
    </source>
</reference>
<evidence type="ECO:0000256" key="5">
    <source>
        <dbReference type="ARBA" id="ARBA00022728"/>
    </source>
</evidence>
<dbReference type="GO" id="GO:0006397">
    <property type="term" value="P:mRNA processing"/>
    <property type="evidence" value="ECO:0007669"/>
    <property type="project" value="UniProtKB-KW"/>
</dbReference>
<dbReference type="Proteomes" id="UP000654370">
    <property type="component" value="Unassembled WGS sequence"/>
</dbReference>
<evidence type="ECO:0000256" key="10">
    <source>
        <dbReference type="ARBA" id="ARBA00023242"/>
    </source>
</evidence>
<dbReference type="FunFam" id="3.30.70.330:FF:000502">
    <property type="entry name" value="Pre-mRNA-splicing factor cwc2, putative"/>
    <property type="match status" value="1"/>
</dbReference>
<comment type="similarity">
    <text evidence="2">Belongs to the RRM CWC2 family.</text>
</comment>
<evidence type="ECO:0000256" key="8">
    <source>
        <dbReference type="ARBA" id="ARBA00022884"/>
    </source>
</evidence>
<evidence type="ECO:0000256" key="12">
    <source>
        <dbReference type="PROSITE-ProRule" id="PRU00723"/>
    </source>
</evidence>
<evidence type="ECO:0000256" key="2">
    <source>
        <dbReference type="ARBA" id="ARBA00008024"/>
    </source>
</evidence>
<dbReference type="InterPro" id="IPR034181">
    <property type="entry name" value="Cwc2_RRM"/>
</dbReference>
<evidence type="ECO:0000313" key="17">
    <source>
        <dbReference type="Proteomes" id="UP000654370"/>
    </source>
</evidence>
<evidence type="ECO:0000259" key="14">
    <source>
        <dbReference type="PROSITE" id="PS50102"/>
    </source>
</evidence>
<feature type="domain" description="RRM" evidence="14">
    <location>
        <begin position="155"/>
        <end position="229"/>
    </location>
</feature>
<keyword evidence="8 11" id="KW-0694">RNA-binding</keyword>
<evidence type="ECO:0000313" key="16">
    <source>
        <dbReference type="EMBL" id="KAG2178116.1"/>
    </source>
</evidence>
<proteinExistence type="inferred from homology"/>
<dbReference type="InterPro" id="IPR035979">
    <property type="entry name" value="RBD_domain_sf"/>
</dbReference>
<evidence type="ECO:0008006" key="18">
    <source>
        <dbReference type="Google" id="ProtNLM"/>
    </source>
</evidence>
<comment type="caution">
    <text evidence="16">The sequence shown here is derived from an EMBL/GenBank/DDBJ whole genome shotgun (WGS) entry which is preliminary data.</text>
</comment>
<feature type="compositionally biased region" description="Acidic residues" evidence="13">
    <location>
        <begin position="250"/>
        <end position="259"/>
    </location>
</feature>
<evidence type="ECO:0000256" key="13">
    <source>
        <dbReference type="SAM" id="MobiDB-lite"/>
    </source>
</evidence>
<evidence type="ECO:0000256" key="1">
    <source>
        <dbReference type="ARBA" id="ARBA00004123"/>
    </source>
</evidence>
<evidence type="ECO:0000256" key="6">
    <source>
        <dbReference type="ARBA" id="ARBA00022771"/>
    </source>
</evidence>
<dbReference type="Pfam" id="PF00076">
    <property type="entry name" value="RRM_1"/>
    <property type="match status" value="1"/>
</dbReference>
<dbReference type="PROSITE" id="PS50102">
    <property type="entry name" value="RRM"/>
    <property type="match status" value="1"/>
</dbReference>
<keyword evidence="10" id="KW-0539">Nucleus</keyword>
<dbReference type="CDD" id="cd12360">
    <property type="entry name" value="RRM_cwf2"/>
    <property type="match status" value="1"/>
</dbReference>
<dbReference type="PANTHER" id="PTHR14089:SF2">
    <property type="entry name" value="PRE-MRNA-SPLICING FACTOR CWC2"/>
    <property type="match status" value="1"/>
</dbReference>
<dbReference type="Gene3D" id="3.30.70.330">
    <property type="match status" value="1"/>
</dbReference>
<dbReference type="SUPFAM" id="SSF54928">
    <property type="entry name" value="RNA-binding domain, RBD"/>
    <property type="match status" value="1"/>
</dbReference>
<evidence type="ECO:0000256" key="4">
    <source>
        <dbReference type="ARBA" id="ARBA00022723"/>
    </source>
</evidence>
<dbReference type="AlphaFoldDB" id="A0A8H7UA94"/>
<dbReference type="GO" id="GO:0008380">
    <property type="term" value="P:RNA splicing"/>
    <property type="evidence" value="ECO:0007669"/>
    <property type="project" value="UniProtKB-KW"/>
</dbReference>
<dbReference type="GO" id="GO:0017070">
    <property type="term" value="F:U6 snRNA binding"/>
    <property type="evidence" value="ECO:0007669"/>
    <property type="project" value="TreeGrafter"/>
</dbReference>
<evidence type="ECO:0000259" key="15">
    <source>
        <dbReference type="PROSITE" id="PS50103"/>
    </source>
</evidence>
<dbReference type="InterPro" id="IPR012677">
    <property type="entry name" value="Nucleotide-bd_a/b_plait_sf"/>
</dbReference>
<feature type="region of interest" description="Disordered" evidence="13">
    <location>
        <begin position="226"/>
        <end position="259"/>
    </location>
</feature>
<dbReference type="GO" id="GO:0000974">
    <property type="term" value="C:Prp19 complex"/>
    <property type="evidence" value="ECO:0007669"/>
    <property type="project" value="TreeGrafter"/>
</dbReference>
<dbReference type="EMBL" id="JAEPQZ010000008">
    <property type="protein sequence ID" value="KAG2178116.1"/>
    <property type="molecule type" value="Genomic_DNA"/>
</dbReference>
<dbReference type="InterPro" id="IPR000504">
    <property type="entry name" value="RRM_dom"/>
</dbReference>
<gene>
    <name evidence="16" type="ORF">INT43_003369</name>
</gene>
<dbReference type="GO" id="GO:0008270">
    <property type="term" value="F:zinc ion binding"/>
    <property type="evidence" value="ECO:0007669"/>
    <property type="project" value="UniProtKB-KW"/>
</dbReference>
<keyword evidence="3" id="KW-0507">mRNA processing</keyword>
<evidence type="ECO:0000256" key="9">
    <source>
        <dbReference type="ARBA" id="ARBA00023187"/>
    </source>
</evidence>
<sequence>MSAAFDCVFQRVRISDCESTFTRFNKMQPARQQVTEADVAHLHKEEIPEGATLNIWSGKWQGGKRDPNPIKMRPKYRCDVARDSGITAGSDNPQSYFCLHFARGMCTQGPKCAMWHRIPNETDEVEATIDCFGRDKYMEYKKDMGGVGSFNFDNRTLYVGRVTVSDDMEEIVRRHFSEWGPIESIKVLKRRGVAFVTYEMRSSAEFAKEAMKYQSLDNNEMINIRWASDDPNPTPAVSEQPEKKRKVEAQYEDNGDEELPAEYTARTEEVDEDGFMNMEMKIKRERAAEAEKANRQFQEEAAALQYWNQYHQQQAAAEPAQVEVSEDGEKNSIISSKALETLKSLQKKIGNKEPAVSKSKIGLQAIASYGSDSEDDD</sequence>
<feature type="region of interest" description="Disordered" evidence="13">
    <location>
        <begin position="349"/>
        <end position="377"/>
    </location>
</feature>
<dbReference type="GO" id="GO:0036002">
    <property type="term" value="F:pre-mRNA binding"/>
    <property type="evidence" value="ECO:0007669"/>
    <property type="project" value="TreeGrafter"/>
</dbReference>
<feature type="compositionally biased region" description="Basic and acidic residues" evidence="13">
    <location>
        <begin position="240"/>
        <end position="249"/>
    </location>
</feature>
<keyword evidence="5" id="KW-0747">Spliceosome</keyword>
<dbReference type="PANTHER" id="PTHR14089">
    <property type="entry name" value="PRE-MRNA-SPLICING FACTOR RBM22"/>
    <property type="match status" value="1"/>
</dbReference>
<dbReference type="OrthoDB" id="10251848at2759"/>
<dbReference type="InterPro" id="IPR039171">
    <property type="entry name" value="Cwc2/Slt11"/>
</dbReference>
<feature type="zinc finger region" description="C3H1-type" evidence="12">
    <location>
        <begin position="92"/>
        <end position="119"/>
    </location>
</feature>
<dbReference type="GO" id="GO:0071006">
    <property type="term" value="C:U2-type catalytic step 1 spliceosome"/>
    <property type="evidence" value="ECO:0007669"/>
    <property type="project" value="TreeGrafter"/>
</dbReference>
<evidence type="ECO:0000256" key="11">
    <source>
        <dbReference type="PROSITE-ProRule" id="PRU00176"/>
    </source>
</evidence>
<evidence type="ECO:0000256" key="3">
    <source>
        <dbReference type="ARBA" id="ARBA00022664"/>
    </source>
</evidence>
<organism evidence="16 17">
    <name type="scientific">Mortierella isabellina</name>
    <name type="common">Filamentous fungus</name>
    <name type="synonym">Umbelopsis isabellina</name>
    <dbReference type="NCBI Taxonomy" id="91625"/>
    <lineage>
        <taxon>Eukaryota</taxon>
        <taxon>Fungi</taxon>
        <taxon>Fungi incertae sedis</taxon>
        <taxon>Mucoromycota</taxon>
        <taxon>Mucoromycotina</taxon>
        <taxon>Umbelopsidomycetes</taxon>
        <taxon>Umbelopsidales</taxon>
        <taxon>Umbelopsidaceae</taxon>
        <taxon>Umbelopsis</taxon>
    </lineage>
</organism>
<keyword evidence="17" id="KW-1185">Reference proteome</keyword>
<name>A0A8H7UA94_MORIS</name>
<protein>
    <recommendedName>
        <fullName evidence="18">Pre-mRNA-splicing factor CWC2</fullName>
    </recommendedName>
</protein>
<dbReference type="SMART" id="SM00360">
    <property type="entry name" value="RRM"/>
    <property type="match status" value="1"/>
</dbReference>
<keyword evidence="6 12" id="KW-0863">Zinc-finger</keyword>
<comment type="subcellular location">
    <subcellularLocation>
        <location evidence="1">Nucleus</location>
    </subcellularLocation>
</comment>
<dbReference type="PROSITE" id="PS50103">
    <property type="entry name" value="ZF_C3H1"/>
    <property type="match status" value="1"/>
</dbReference>
<dbReference type="InterPro" id="IPR032297">
    <property type="entry name" value="Torus"/>
</dbReference>
<keyword evidence="4 12" id="KW-0479">Metal-binding</keyword>
<accession>A0A8H7UA94</accession>
<keyword evidence="7 12" id="KW-0862">Zinc</keyword>
<keyword evidence="9" id="KW-0508">mRNA splicing</keyword>
<dbReference type="Pfam" id="PF16131">
    <property type="entry name" value="Torus"/>
    <property type="match status" value="1"/>
</dbReference>
<dbReference type="InterPro" id="IPR000571">
    <property type="entry name" value="Znf_CCCH"/>
</dbReference>
<evidence type="ECO:0000256" key="7">
    <source>
        <dbReference type="ARBA" id="ARBA00022833"/>
    </source>
</evidence>